<name>A0A7S9XDM1_9CAUD</name>
<evidence type="ECO:0000313" key="2">
    <source>
        <dbReference type="Proteomes" id="UP000595015"/>
    </source>
</evidence>
<sequence>MDLGRRGRDSVSSDQNTGLMTLLCANLTFAKFHKITHGGVSSGPPDENESHYRPVLSKLIVTACYHCTP</sequence>
<evidence type="ECO:0000313" key="1">
    <source>
        <dbReference type="EMBL" id="QPI13616.1"/>
    </source>
</evidence>
<dbReference type="Proteomes" id="UP000595015">
    <property type="component" value="Segment"/>
</dbReference>
<keyword evidence="2" id="KW-1185">Reference proteome</keyword>
<accession>A0A7S9XDM1</accession>
<proteinExistence type="predicted"/>
<protein>
    <submittedName>
        <fullName evidence="1">Uncharacterized protein</fullName>
    </submittedName>
</protein>
<organism evidence="1 2">
    <name type="scientific">Salmonella phage vB_SalS_ABTNLsp9</name>
    <dbReference type="NCBI Taxonomy" id="2789812"/>
    <lineage>
        <taxon>Viruses</taxon>
        <taxon>Duplodnaviria</taxon>
        <taxon>Heunggongvirae</taxon>
        <taxon>Uroviricota</taxon>
        <taxon>Caudoviricetes</taxon>
        <taxon>Demerecviridae</taxon>
        <taxon>Markadamsvirinae</taxon>
        <taxon>Tequintavirus</taxon>
        <taxon>Tequintavirus ABTNLsp9</taxon>
    </lineage>
</organism>
<dbReference type="EMBL" id="MW149275">
    <property type="protein sequence ID" value="QPI13616.1"/>
    <property type="molecule type" value="Genomic_DNA"/>
</dbReference>
<reference evidence="1 2" key="1">
    <citation type="submission" date="2020-10" db="EMBL/GenBank/DDBJ databases">
        <authorList>
            <person name="Cong C."/>
            <person name="Tan D."/>
            <person name="Sun X."/>
            <person name="Zhang H."/>
            <person name="Chi X."/>
            <person name="He Y."/>
            <person name="Li X."/>
        </authorList>
    </citation>
    <scope>NUCLEOTIDE SEQUENCE [LARGE SCALE GENOMIC DNA]</scope>
</reference>
<dbReference type="RefSeq" id="YP_011817526.1">
    <property type="nucleotide sequence ID" value="NC_103220.1"/>
</dbReference>